<dbReference type="AlphaFoldDB" id="A0A1L9SH76"/>
<proteinExistence type="predicted"/>
<evidence type="ECO:0000313" key="2">
    <source>
        <dbReference type="Proteomes" id="UP000184188"/>
    </source>
</evidence>
<dbReference type="EMBL" id="KV878342">
    <property type="protein sequence ID" value="OJJ46436.1"/>
    <property type="molecule type" value="Genomic_DNA"/>
</dbReference>
<dbReference type="Proteomes" id="UP000184188">
    <property type="component" value="Unassembled WGS sequence"/>
</dbReference>
<keyword evidence="2" id="KW-1185">Reference proteome</keyword>
<dbReference type="GeneID" id="34612262"/>
<dbReference type="RefSeq" id="XP_022580946.1">
    <property type="nucleotide sequence ID" value="XM_022725798.1"/>
</dbReference>
<protein>
    <submittedName>
        <fullName evidence="1">Uncharacterized protein</fullName>
    </submittedName>
</protein>
<evidence type="ECO:0000313" key="1">
    <source>
        <dbReference type="EMBL" id="OJJ46436.1"/>
    </source>
</evidence>
<gene>
    <name evidence="1" type="ORF">ASPZODRAFT_151975</name>
</gene>
<organism evidence="1 2">
    <name type="scientific">Penicilliopsis zonata CBS 506.65</name>
    <dbReference type="NCBI Taxonomy" id="1073090"/>
    <lineage>
        <taxon>Eukaryota</taxon>
        <taxon>Fungi</taxon>
        <taxon>Dikarya</taxon>
        <taxon>Ascomycota</taxon>
        <taxon>Pezizomycotina</taxon>
        <taxon>Eurotiomycetes</taxon>
        <taxon>Eurotiomycetidae</taxon>
        <taxon>Eurotiales</taxon>
        <taxon>Aspergillaceae</taxon>
        <taxon>Penicilliopsis</taxon>
    </lineage>
</organism>
<sequence>MKVASCTRINLNLDLVVSSKILPKRAYCDAVRPSKEVFSYVLEERLKTWSSYLDAGRDDIQIPRQAIDLKSLVNETPRFLADGIGSIEEPISFACEEKQSAQRRESLLINGRSTWRTSGGICDLPPKVLPKSLPLAVSSRLSVTLSENAPLSDWPGVRGLTDYDTGNFLSVLYFAWAYILSARWVYTSEVLKRPMPQPDNKHTVHVDIGDNASEEEILWWRAILIPENGWDATAKYNGHVYLSPWSISVKKTGLTLARKPSLGTRLEPLGSTTALEYLSHFCVYHRLYAQCSVALAGALYILFMRGKTVSLPLLKQPCQLRVPQRLGGSSLSISNLLTEHTNLLSKYMTLSCNIWGLRSLLYSTFFNLDIECNLVSAWLNPAFAVLDSISSTESSLATLLTNRQPRLRVLWLGAIFTDVAGSVLRDIRVGMAALDLPASAWAGAIQTFLTSKMEGSDGESIRREDECRLLFITASEGHDRPPVWPWKPFGDTQFCDADIAVRQHAQCAVHCLEYESWQWILSDNRTIQDFRRGNSHADQGIPPSLNSTSVALESIYQHSWFDLEGTDEDFEDTESDVAMDCHVEDWLDGIVSSVLG</sequence>
<reference evidence="2" key="1">
    <citation type="journal article" date="2017" name="Genome Biol.">
        <title>Comparative genomics reveals high biological diversity and specific adaptations in the industrially and medically important fungal genus Aspergillus.</title>
        <authorList>
            <person name="de Vries R.P."/>
            <person name="Riley R."/>
            <person name="Wiebenga A."/>
            <person name="Aguilar-Osorio G."/>
            <person name="Amillis S."/>
            <person name="Uchima C.A."/>
            <person name="Anderluh G."/>
            <person name="Asadollahi M."/>
            <person name="Askin M."/>
            <person name="Barry K."/>
            <person name="Battaglia E."/>
            <person name="Bayram O."/>
            <person name="Benocci T."/>
            <person name="Braus-Stromeyer S.A."/>
            <person name="Caldana C."/>
            <person name="Canovas D."/>
            <person name="Cerqueira G.C."/>
            <person name="Chen F."/>
            <person name="Chen W."/>
            <person name="Choi C."/>
            <person name="Clum A."/>
            <person name="Dos Santos R.A."/>
            <person name="Damasio A.R."/>
            <person name="Diallinas G."/>
            <person name="Emri T."/>
            <person name="Fekete E."/>
            <person name="Flipphi M."/>
            <person name="Freyberg S."/>
            <person name="Gallo A."/>
            <person name="Gournas C."/>
            <person name="Habgood R."/>
            <person name="Hainaut M."/>
            <person name="Harispe M.L."/>
            <person name="Henrissat B."/>
            <person name="Hilden K.S."/>
            <person name="Hope R."/>
            <person name="Hossain A."/>
            <person name="Karabika E."/>
            <person name="Karaffa L."/>
            <person name="Karanyi Z."/>
            <person name="Krasevec N."/>
            <person name="Kuo A."/>
            <person name="Kusch H."/>
            <person name="LaButti K."/>
            <person name="Lagendijk E.L."/>
            <person name="Lapidus A."/>
            <person name="Levasseur A."/>
            <person name="Lindquist E."/>
            <person name="Lipzen A."/>
            <person name="Logrieco A.F."/>
            <person name="MacCabe A."/>
            <person name="Maekelae M.R."/>
            <person name="Malavazi I."/>
            <person name="Melin P."/>
            <person name="Meyer V."/>
            <person name="Mielnichuk N."/>
            <person name="Miskei M."/>
            <person name="Molnar A.P."/>
            <person name="Mule G."/>
            <person name="Ngan C.Y."/>
            <person name="Orejas M."/>
            <person name="Orosz E."/>
            <person name="Ouedraogo J.P."/>
            <person name="Overkamp K.M."/>
            <person name="Park H.-S."/>
            <person name="Perrone G."/>
            <person name="Piumi F."/>
            <person name="Punt P.J."/>
            <person name="Ram A.F."/>
            <person name="Ramon A."/>
            <person name="Rauscher S."/>
            <person name="Record E."/>
            <person name="Riano-Pachon D.M."/>
            <person name="Robert V."/>
            <person name="Roehrig J."/>
            <person name="Ruller R."/>
            <person name="Salamov A."/>
            <person name="Salih N.S."/>
            <person name="Samson R.A."/>
            <person name="Sandor E."/>
            <person name="Sanguinetti M."/>
            <person name="Schuetze T."/>
            <person name="Sepcic K."/>
            <person name="Shelest E."/>
            <person name="Sherlock G."/>
            <person name="Sophianopoulou V."/>
            <person name="Squina F.M."/>
            <person name="Sun H."/>
            <person name="Susca A."/>
            <person name="Todd R.B."/>
            <person name="Tsang A."/>
            <person name="Unkles S.E."/>
            <person name="van de Wiele N."/>
            <person name="van Rossen-Uffink D."/>
            <person name="Oliveira J.V."/>
            <person name="Vesth T.C."/>
            <person name="Visser J."/>
            <person name="Yu J.-H."/>
            <person name="Zhou M."/>
            <person name="Andersen M.R."/>
            <person name="Archer D.B."/>
            <person name="Baker S.E."/>
            <person name="Benoit I."/>
            <person name="Brakhage A.A."/>
            <person name="Braus G.H."/>
            <person name="Fischer R."/>
            <person name="Frisvad J.C."/>
            <person name="Goldman G.H."/>
            <person name="Houbraken J."/>
            <person name="Oakley B."/>
            <person name="Pocsi I."/>
            <person name="Scazzocchio C."/>
            <person name="Seiboth B."/>
            <person name="vanKuyk P.A."/>
            <person name="Wortman J."/>
            <person name="Dyer P.S."/>
            <person name="Grigoriev I.V."/>
        </authorList>
    </citation>
    <scope>NUCLEOTIDE SEQUENCE [LARGE SCALE GENOMIC DNA]</scope>
    <source>
        <strain evidence="2">CBS 506.65</strain>
    </source>
</reference>
<accession>A0A1L9SH76</accession>
<name>A0A1L9SH76_9EURO</name>
<dbReference type="STRING" id="1073090.A0A1L9SH76"/>
<dbReference type="VEuPathDB" id="FungiDB:ASPZODRAFT_151975"/>
<dbReference type="OrthoDB" id="3549294at2759"/>